<gene>
    <name evidence="1" type="ORF">NXF25_006171</name>
</gene>
<sequence length="69" mass="7354">TGVCLCAFWASHESPQLASGGLSNNVKLGVTDGKGASSMKLLYRMACVGEKNRRKAINIADKRKSPNIC</sequence>
<organism evidence="1 2">
    <name type="scientific">Crotalus adamanteus</name>
    <name type="common">Eastern diamondback rattlesnake</name>
    <dbReference type="NCBI Taxonomy" id="8729"/>
    <lineage>
        <taxon>Eukaryota</taxon>
        <taxon>Metazoa</taxon>
        <taxon>Chordata</taxon>
        <taxon>Craniata</taxon>
        <taxon>Vertebrata</taxon>
        <taxon>Euteleostomi</taxon>
        <taxon>Lepidosauria</taxon>
        <taxon>Squamata</taxon>
        <taxon>Bifurcata</taxon>
        <taxon>Unidentata</taxon>
        <taxon>Episquamata</taxon>
        <taxon>Toxicofera</taxon>
        <taxon>Serpentes</taxon>
        <taxon>Colubroidea</taxon>
        <taxon>Viperidae</taxon>
        <taxon>Crotalinae</taxon>
        <taxon>Crotalus</taxon>
    </lineage>
</organism>
<feature type="non-terminal residue" evidence="1">
    <location>
        <position position="1"/>
    </location>
</feature>
<dbReference type="EMBL" id="JAOTOJ010000002">
    <property type="protein sequence ID" value="KAK9407397.1"/>
    <property type="molecule type" value="Genomic_DNA"/>
</dbReference>
<dbReference type="AlphaFoldDB" id="A0AAW1C0X8"/>
<protein>
    <submittedName>
        <fullName evidence="1">Uncharacterized protein</fullName>
    </submittedName>
</protein>
<keyword evidence="2" id="KW-1185">Reference proteome</keyword>
<evidence type="ECO:0000313" key="1">
    <source>
        <dbReference type="EMBL" id="KAK9407397.1"/>
    </source>
</evidence>
<dbReference type="Proteomes" id="UP001474421">
    <property type="component" value="Unassembled WGS sequence"/>
</dbReference>
<reference evidence="1 2" key="1">
    <citation type="journal article" date="2024" name="Proc. Natl. Acad. Sci. U.S.A.">
        <title>The genetic regulatory architecture and epigenomic basis for age-related changes in rattlesnake venom.</title>
        <authorList>
            <person name="Hogan M.P."/>
            <person name="Holding M.L."/>
            <person name="Nystrom G.S."/>
            <person name="Colston T.J."/>
            <person name="Bartlett D.A."/>
            <person name="Mason A.J."/>
            <person name="Ellsworth S.A."/>
            <person name="Rautsaw R.M."/>
            <person name="Lawrence K.C."/>
            <person name="Strickland J.L."/>
            <person name="He B."/>
            <person name="Fraser P."/>
            <person name="Margres M.J."/>
            <person name="Gilbert D.M."/>
            <person name="Gibbs H.L."/>
            <person name="Parkinson C.L."/>
            <person name="Rokyta D.R."/>
        </authorList>
    </citation>
    <scope>NUCLEOTIDE SEQUENCE [LARGE SCALE GENOMIC DNA]</scope>
    <source>
        <strain evidence="1">DRR0105</strain>
    </source>
</reference>
<comment type="caution">
    <text evidence="1">The sequence shown here is derived from an EMBL/GenBank/DDBJ whole genome shotgun (WGS) entry which is preliminary data.</text>
</comment>
<evidence type="ECO:0000313" key="2">
    <source>
        <dbReference type="Proteomes" id="UP001474421"/>
    </source>
</evidence>
<name>A0AAW1C0X8_CROAD</name>
<proteinExistence type="predicted"/>
<accession>A0AAW1C0X8</accession>